<dbReference type="CDD" id="cd10316">
    <property type="entry name" value="RGL4_M"/>
    <property type="match status" value="1"/>
</dbReference>
<proteinExistence type="inferred from homology"/>
<evidence type="ECO:0000256" key="8">
    <source>
        <dbReference type="ARBA" id="ARBA00022729"/>
    </source>
</evidence>
<keyword evidence="8 11" id="KW-0732">Signal</keyword>
<evidence type="ECO:0000256" key="7">
    <source>
        <dbReference type="ARBA" id="ARBA00022525"/>
    </source>
</evidence>
<comment type="cofactor">
    <cofactor evidence="2">
        <name>Ca(2+)</name>
        <dbReference type="ChEBI" id="CHEBI:29108"/>
    </cofactor>
</comment>
<sequence>MNTFIYRNLFFLFLGISLNSFGQVTRNSTAEQTVLSNDKVSFTFQHKNADVSAVSYAKHDNVLGKNGRFYLLGPGFSMAPSEFRVVRENPDLVEIAFKHTASNHFTYDLHYILTKATSGIYCYLVQSHAKGDSIADYGQTRFGIRADEQLFDYHLVRDDIQGKMPPMRVLTQEIQDWTYRLPDSSVYTKYDFSDYIDGRYVHGMAGQKSGLGMFIIQASHEYLNGGPTKQYNTVHSTPFLMNMFNCGHYLLDKRKGDNLIKDNWTKLNGPFLIYFNEGKNIKTIWADAKRKAEEEKVKWPYSWMNDKEYPLERGAIKGSVQINGKVQSNARIILANPNFDWQAQSQGYIFDTRSQKDGSFLMKNIRAGKYTLYVVAENVMEEFRLDNVQIEENKTLDLGKVSFQPSNSATTLWQIGTADRTTKGFGFSERNRNYQTFTQTPENLDFYIGESKTKDWCYAQTKNGSWNIHFDLPDSLSNTKGEYVLTVGVAGASRNASPEVLINGNLIGKRAFGNDASIYRSAILSGYYQQWEIHFSAEYLKQKGNMLSFVMKNLKHGAGIMYDAIQLGVAPKQKLVFQDDFSRKELGENWITEWDKAKGSSVGIKDEKLWVDTQGGISVWLNQKLPQNVRIECTRNVVVEGKPNDRLSDLNFFWSCQDPKFERKSDGNFAMYDSLALYYVGIGGNYNSTTRLRKYDGRGERVLWQEKNDKAHLLTENTVYKIVLELKKGQVSVWVNGELYFTQKDPNPLGGGYFAIRSTKSRQWIDDIKIYELLE</sequence>
<dbReference type="Pfam" id="PF14686">
    <property type="entry name" value="fn3_3"/>
    <property type="match status" value="1"/>
</dbReference>
<feature type="domain" description="Rhamnogalacturonan lyase" evidence="12">
    <location>
        <begin position="411"/>
        <end position="567"/>
    </location>
</feature>
<dbReference type="InterPro" id="IPR010325">
    <property type="entry name" value="Rhamnogal_lyase"/>
</dbReference>
<evidence type="ECO:0000256" key="2">
    <source>
        <dbReference type="ARBA" id="ARBA00001913"/>
    </source>
</evidence>
<keyword evidence="16" id="KW-1185">Reference proteome</keyword>
<feature type="domain" description="DUF6250" evidence="14">
    <location>
        <begin position="611"/>
        <end position="767"/>
    </location>
</feature>
<dbReference type="EMBL" id="JASHIF010000023">
    <property type="protein sequence ID" value="MDI9861856.1"/>
    <property type="molecule type" value="Genomic_DNA"/>
</dbReference>
<evidence type="ECO:0000256" key="9">
    <source>
        <dbReference type="ARBA" id="ARBA00022837"/>
    </source>
</evidence>
<keyword evidence="7" id="KW-0964">Secreted</keyword>
<dbReference type="Gene3D" id="2.70.98.10">
    <property type="match status" value="1"/>
</dbReference>
<comment type="similarity">
    <text evidence="4">Belongs to the polysaccharide lyase 4 family.</text>
</comment>
<evidence type="ECO:0000256" key="6">
    <source>
        <dbReference type="ARBA" id="ARBA00012437"/>
    </source>
</evidence>
<dbReference type="Gene3D" id="2.60.120.260">
    <property type="entry name" value="Galactose-binding domain-like"/>
    <property type="match status" value="1"/>
</dbReference>
<dbReference type="InterPro" id="IPR029411">
    <property type="entry name" value="RG-lyase_III"/>
</dbReference>
<dbReference type="CDD" id="cd10320">
    <property type="entry name" value="RGL4_N"/>
    <property type="match status" value="1"/>
</dbReference>
<dbReference type="InterPro" id="IPR008979">
    <property type="entry name" value="Galactose-bd-like_sf"/>
</dbReference>
<evidence type="ECO:0000256" key="4">
    <source>
        <dbReference type="ARBA" id="ARBA00010418"/>
    </source>
</evidence>
<evidence type="ECO:0000313" key="16">
    <source>
        <dbReference type="Proteomes" id="UP001236507"/>
    </source>
</evidence>
<evidence type="ECO:0000313" key="15">
    <source>
        <dbReference type="EMBL" id="MDI9861856.1"/>
    </source>
</evidence>
<evidence type="ECO:0000256" key="11">
    <source>
        <dbReference type="SAM" id="SignalP"/>
    </source>
</evidence>
<evidence type="ECO:0000256" key="1">
    <source>
        <dbReference type="ARBA" id="ARBA00001324"/>
    </source>
</evidence>
<gene>
    <name evidence="15" type="ORF">QM524_21725</name>
</gene>
<comment type="caution">
    <text evidence="15">The sequence shown here is derived from an EMBL/GenBank/DDBJ whole genome shotgun (WGS) entry which is preliminary data.</text>
</comment>
<dbReference type="SUPFAM" id="SSF49785">
    <property type="entry name" value="Galactose-binding domain-like"/>
    <property type="match status" value="1"/>
</dbReference>
<keyword evidence="10" id="KW-0456">Lyase</keyword>
<comment type="catalytic activity">
    <reaction evidence="1">
        <text>Endotype eliminative cleavage of L-alpha-rhamnopyranosyl-(1-&gt;4)-alpha-D-galactopyranosyluronic acid bonds of rhamnogalacturonan I domains in ramified hairy regions of pectin leaving L-rhamnopyranose at the reducing end and 4-deoxy-4,5-unsaturated D-galactopyranosyluronic acid at the non-reducing end.</text>
        <dbReference type="EC" id="4.2.2.23"/>
    </reaction>
</comment>
<dbReference type="Proteomes" id="UP001236507">
    <property type="component" value="Unassembled WGS sequence"/>
</dbReference>
<reference evidence="15 16" key="1">
    <citation type="submission" date="2023-05" db="EMBL/GenBank/DDBJ databases">
        <title>Novel species of genus Flectobacillus isolated from stream in China.</title>
        <authorList>
            <person name="Lu H."/>
        </authorList>
    </citation>
    <scope>NUCLEOTIDE SEQUENCE [LARGE SCALE GENOMIC DNA]</scope>
    <source>
        <strain evidence="15 16">KCTC 42575</strain>
    </source>
</reference>
<feature type="signal peptide" evidence="11">
    <location>
        <begin position="1"/>
        <end position="22"/>
    </location>
</feature>
<dbReference type="InterPro" id="IPR013784">
    <property type="entry name" value="Carb-bd-like_fold"/>
</dbReference>
<comment type="subcellular location">
    <subcellularLocation>
        <location evidence="3">Secreted</location>
    </subcellularLocation>
</comment>
<dbReference type="Pfam" id="PF06045">
    <property type="entry name" value="Rhamnogal_lyase"/>
    <property type="match status" value="1"/>
</dbReference>
<dbReference type="InterPro" id="IPR014718">
    <property type="entry name" value="GH-type_carb-bd"/>
</dbReference>
<dbReference type="PANTHER" id="PTHR32018">
    <property type="entry name" value="RHAMNOGALACTURONATE LYASE FAMILY PROTEIN"/>
    <property type="match status" value="1"/>
</dbReference>
<dbReference type="Gene3D" id="2.60.40.1120">
    <property type="entry name" value="Carboxypeptidase-like, regulatory domain"/>
    <property type="match status" value="1"/>
</dbReference>
<feature type="chain" id="PRO_5045918523" description="rhamnogalacturonan endolyase" evidence="11">
    <location>
        <begin position="23"/>
        <end position="775"/>
    </location>
</feature>
<dbReference type="PANTHER" id="PTHR32018:SF1">
    <property type="entry name" value="RHAMNOGALACTURONAN ENDOLYASE"/>
    <property type="match status" value="1"/>
</dbReference>
<dbReference type="Gene3D" id="2.60.120.200">
    <property type="match status" value="1"/>
</dbReference>
<protein>
    <recommendedName>
        <fullName evidence="6">rhamnogalacturonan endolyase</fullName>
        <ecNumber evidence="6">4.2.2.23</ecNumber>
    </recommendedName>
</protein>
<dbReference type="InterPro" id="IPR046217">
    <property type="entry name" value="DUF6250"/>
</dbReference>
<evidence type="ECO:0000259" key="14">
    <source>
        <dbReference type="Pfam" id="PF19763"/>
    </source>
</evidence>
<dbReference type="Pfam" id="PF14683">
    <property type="entry name" value="CBM-like"/>
    <property type="match status" value="1"/>
</dbReference>
<feature type="domain" description="Rhamnogalacturonan lyase" evidence="13">
    <location>
        <begin position="332"/>
        <end position="397"/>
    </location>
</feature>
<dbReference type="RefSeq" id="WP_283346204.1">
    <property type="nucleotide sequence ID" value="NZ_JASHIF010000023.1"/>
</dbReference>
<comment type="subunit">
    <text evidence="5">Monomer.</text>
</comment>
<dbReference type="Pfam" id="PF19763">
    <property type="entry name" value="DUF6250"/>
    <property type="match status" value="1"/>
</dbReference>
<accession>A0ABT6YE38</accession>
<evidence type="ECO:0000259" key="12">
    <source>
        <dbReference type="Pfam" id="PF14683"/>
    </source>
</evidence>
<name>A0ABT6YE38_9BACT</name>
<evidence type="ECO:0000256" key="5">
    <source>
        <dbReference type="ARBA" id="ARBA00011245"/>
    </source>
</evidence>
<evidence type="ECO:0000256" key="3">
    <source>
        <dbReference type="ARBA" id="ARBA00004613"/>
    </source>
</evidence>
<evidence type="ECO:0000259" key="13">
    <source>
        <dbReference type="Pfam" id="PF14686"/>
    </source>
</evidence>
<evidence type="ECO:0000256" key="10">
    <source>
        <dbReference type="ARBA" id="ARBA00023239"/>
    </source>
</evidence>
<dbReference type="CDD" id="cd10317">
    <property type="entry name" value="RGL4_C"/>
    <property type="match status" value="1"/>
</dbReference>
<keyword evidence="9" id="KW-0106">Calcium</keyword>
<dbReference type="EC" id="4.2.2.23" evidence="6"/>
<dbReference type="SUPFAM" id="SSF74650">
    <property type="entry name" value="Galactose mutarotase-like"/>
    <property type="match status" value="1"/>
</dbReference>
<dbReference type="InterPro" id="IPR011013">
    <property type="entry name" value="Gal_mutarotase_sf_dom"/>
</dbReference>
<dbReference type="InterPro" id="IPR029413">
    <property type="entry name" value="RG-lyase_II"/>
</dbReference>
<organism evidence="15 16">
    <name type="scientific">Flectobacillus roseus</name>
    <dbReference type="NCBI Taxonomy" id="502259"/>
    <lineage>
        <taxon>Bacteria</taxon>
        <taxon>Pseudomonadati</taxon>
        <taxon>Bacteroidota</taxon>
        <taxon>Cytophagia</taxon>
        <taxon>Cytophagales</taxon>
        <taxon>Flectobacillaceae</taxon>
        <taxon>Flectobacillus</taxon>
    </lineage>
</organism>
<dbReference type="SUPFAM" id="SSF49452">
    <property type="entry name" value="Starch-binding domain-like"/>
    <property type="match status" value="1"/>
</dbReference>
<dbReference type="InterPro" id="IPR051850">
    <property type="entry name" value="Polysacch_Lyase_4"/>
</dbReference>